<keyword evidence="10 13" id="KW-0333">Golgi apparatus</keyword>
<evidence type="ECO:0000256" key="4">
    <source>
        <dbReference type="ARBA" id="ARBA00022676"/>
    </source>
</evidence>
<dbReference type="GO" id="GO:0030145">
    <property type="term" value="F:manganese ion binding"/>
    <property type="evidence" value="ECO:0007669"/>
    <property type="project" value="UniProtKB-UniRule"/>
</dbReference>
<keyword evidence="9" id="KW-1133">Transmembrane helix</keyword>
<dbReference type="InParanoid" id="K1QGB6"/>
<organism evidence="14">
    <name type="scientific">Magallana gigas</name>
    <name type="common">Pacific oyster</name>
    <name type="synonym">Crassostrea gigas</name>
    <dbReference type="NCBI Taxonomy" id="29159"/>
    <lineage>
        <taxon>Eukaryota</taxon>
        <taxon>Metazoa</taxon>
        <taxon>Spiralia</taxon>
        <taxon>Lophotrochozoa</taxon>
        <taxon>Mollusca</taxon>
        <taxon>Bivalvia</taxon>
        <taxon>Autobranchia</taxon>
        <taxon>Pteriomorphia</taxon>
        <taxon>Ostreida</taxon>
        <taxon>Ostreoidea</taxon>
        <taxon>Ostreidae</taxon>
        <taxon>Magallana</taxon>
    </lineage>
</organism>
<reference evidence="14" key="1">
    <citation type="journal article" date="2012" name="Nature">
        <title>The oyster genome reveals stress adaptation and complexity of shell formation.</title>
        <authorList>
            <person name="Zhang G."/>
            <person name="Fang X."/>
            <person name="Guo X."/>
            <person name="Li L."/>
            <person name="Luo R."/>
            <person name="Xu F."/>
            <person name="Yang P."/>
            <person name="Zhang L."/>
            <person name="Wang X."/>
            <person name="Qi H."/>
            <person name="Xiong Z."/>
            <person name="Que H."/>
            <person name="Xie Y."/>
            <person name="Holland P.W."/>
            <person name="Paps J."/>
            <person name="Zhu Y."/>
            <person name="Wu F."/>
            <person name="Chen Y."/>
            <person name="Wang J."/>
            <person name="Peng C."/>
            <person name="Meng J."/>
            <person name="Yang L."/>
            <person name="Liu J."/>
            <person name="Wen B."/>
            <person name="Zhang N."/>
            <person name="Huang Z."/>
            <person name="Zhu Q."/>
            <person name="Feng Y."/>
            <person name="Mount A."/>
            <person name="Hedgecock D."/>
            <person name="Xu Z."/>
            <person name="Liu Y."/>
            <person name="Domazet-Loso T."/>
            <person name="Du Y."/>
            <person name="Sun X."/>
            <person name="Zhang S."/>
            <person name="Liu B."/>
            <person name="Cheng P."/>
            <person name="Jiang X."/>
            <person name="Li J."/>
            <person name="Fan D."/>
            <person name="Wang W."/>
            <person name="Fu W."/>
            <person name="Wang T."/>
            <person name="Wang B."/>
            <person name="Zhang J."/>
            <person name="Peng Z."/>
            <person name="Li Y."/>
            <person name="Li N."/>
            <person name="Wang J."/>
            <person name="Chen M."/>
            <person name="He Y."/>
            <person name="Tan F."/>
            <person name="Song X."/>
            <person name="Zheng Q."/>
            <person name="Huang R."/>
            <person name="Yang H."/>
            <person name="Du X."/>
            <person name="Chen L."/>
            <person name="Yang M."/>
            <person name="Gaffney P.M."/>
            <person name="Wang S."/>
            <person name="Luo L."/>
            <person name="She Z."/>
            <person name="Ming Y."/>
            <person name="Huang W."/>
            <person name="Zhang S."/>
            <person name="Huang B."/>
            <person name="Zhang Y."/>
            <person name="Qu T."/>
            <person name="Ni P."/>
            <person name="Miao G."/>
            <person name="Wang J."/>
            <person name="Wang Q."/>
            <person name="Steinberg C.E."/>
            <person name="Wang H."/>
            <person name="Li N."/>
            <person name="Qian L."/>
            <person name="Zhang G."/>
            <person name="Li Y."/>
            <person name="Yang H."/>
            <person name="Liu X."/>
            <person name="Wang J."/>
            <person name="Yin Y."/>
            <person name="Wang J."/>
        </authorList>
    </citation>
    <scope>NUCLEOTIDE SEQUENCE [LARGE SCALE GENOMIC DNA]</scope>
    <source>
        <strain evidence="14">05x7-T-G4-1.051#20</strain>
    </source>
</reference>
<keyword evidence="5 14" id="KW-0808">Transferase</keyword>
<dbReference type="GO" id="GO:0016266">
    <property type="term" value="P:protein O-linked glycosylation via N-acetyl-galactosamine"/>
    <property type="evidence" value="ECO:0007669"/>
    <property type="project" value="TreeGrafter"/>
</dbReference>
<dbReference type="GO" id="GO:0000139">
    <property type="term" value="C:Golgi membrane"/>
    <property type="evidence" value="ECO:0007669"/>
    <property type="project" value="UniProtKB-SubCell"/>
</dbReference>
<keyword evidence="4 13" id="KW-0328">Glycosyltransferase</keyword>
<dbReference type="InterPro" id="IPR052463">
    <property type="entry name" value="O-linked_mannose_GnT"/>
</dbReference>
<dbReference type="EC" id="2.4.1.101" evidence="13"/>
<evidence type="ECO:0000256" key="12">
    <source>
        <dbReference type="ARBA" id="ARBA00023211"/>
    </source>
</evidence>
<dbReference type="AlphaFoldDB" id="K1QGB6"/>
<evidence type="ECO:0000256" key="5">
    <source>
        <dbReference type="ARBA" id="ARBA00022679"/>
    </source>
</evidence>
<evidence type="ECO:0000256" key="7">
    <source>
        <dbReference type="ARBA" id="ARBA00022723"/>
    </source>
</evidence>
<gene>
    <name evidence="14" type="ORF">CGI_10022664</name>
</gene>
<keyword evidence="7 13" id="KW-0479">Metal-binding</keyword>
<comment type="function">
    <text evidence="13">Initiates complex N-linked carbohydrate formation. Essential for the conversion of high-mannose to hybrid and complex N-glycans.</text>
</comment>
<comment type="subcellular location">
    <subcellularLocation>
        <location evidence="1 13">Golgi apparatus membrane</location>
        <topology evidence="1 13">Single-pass type II membrane protein</topology>
    </subcellularLocation>
</comment>
<keyword evidence="12 13" id="KW-0464">Manganese</keyword>
<dbReference type="EMBL" id="JH816091">
    <property type="protein sequence ID" value="EKC27880.1"/>
    <property type="molecule type" value="Genomic_DNA"/>
</dbReference>
<dbReference type="HOGENOM" id="CLU_2429179_0_0_1"/>
<dbReference type="PANTHER" id="PTHR46396:SF1">
    <property type="entry name" value="PROTEIN O-LINKED-MANNOSE BETA-1,2-N-ACETYLGLUCOSAMINYLTRANSFERASE 1"/>
    <property type="match status" value="1"/>
</dbReference>
<keyword evidence="6" id="KW-0812">Transmembrane</keyword>
<evidence type="ECO:0000256" key="3">
    <source>
        <dbReference type="ARBA" id="ARBA00006492"/>
    </source>
</evidence>
<proteinExistence type="inferred from homology"/>
<keyword evidence="11" id="KW-0472">Membrane</keyword>
<comment type="pathway">
    <text evidence="2 13">Protein modification; protein glycosylation.</text>
</comment>
<dbReference type="GO" id="GO:0003827">
    <property type="term" value="F:alpha-1,3-mannosylglycoprotein 2-beta-N-acetylglucosaminyltransferase activity"/>
    <property type="evidence" value="ECO:0007669"/>
    <property type="project" value="UniProtKB-UniRule"/>
</dbReference>
<protein>
    <recommendedName>
        <fullName evidence="13">Alpha-1,3-mannosyl-glycoprotein 2-beta-N-acetylglucosaminyltransferase</fullName>
        <shortName evidence="13">GNT-I</shortName>
        <shortName evidence="13">GlcNAc-T I</shortName>
        <ecNumber evidence="13">2.4.1.101</ecNumber>
    </recommendedName>
    <alternativeName>
        <fullName evidence="13">N-glycosyl-oligosaccharide-glycoprotein N-acetylglucosaminyltransferase I</fullName>
    </alternativeName>
</protein>
<evidence type="ECO:0000256" key="8">
    <source>
        <dbReference type="ARBA" id="ARBA00022968"/>
    </source>
</evidence>
<evidence type="ECO:0000256" key="2">
    <source>
        <dbReference type="ARBA" id="ARBA00004922"/>
    </source>
</evidence>
<dbReference type="UniPathway" id="UPA00378"/>
<dbReference type="InterPro" id="IPR029044">
    <property type="entry name" value="Nucleotide-diphossugar_trans"/>
</dbReference>
<evidence type="ECO:0000256" key="11">
    <source>
        <dbReference type="ARBA" id="ARBA00023136"/>
    </source>
</evidence>
<dbReference type="Pfam" id="PF03071">
    <property type="entry name" value="GNT-I"/>
    <property type="match status" value="1"/>
</dbReference>
<comment type="catalytic activity">
    <reaction evidence="13">
        <text>N(4)-(alpha-D-Man-(1-&gt;3)-[alpha-D-Man-(1-&gt;3)-[alpha-D-Man-(1-&gt;6)]-alpha-D-Man-(1-&gt;6)]-beta-D-Man-(1-&gt;4)-beta-D-GlcNAc-(1-&gt;4)-beta-D-GlcNAc)-L-asparaginyl-[protein] (N-glucan mannose isomer 5A1,2) + UDP-N-acetyl-alpha-D-glucosamine = N(4)-{beta-D-GlcNAc-(1-&gt;2)-alpha-D-Man-(1-&gt;3)-[alpha-D-Man-(1-&gt;3)-[alpha-D-Man-(1-&gt;6)]-alpha-D-Man-(1-&gt;6)]-beta-D-Man-(1-&gt;4)-beta-D-GlcNAc-(1-&gt;4)-beta-D-GlcNAc}-L-asparaginyl-[protein] + UDP + H(+)</text>
        <dbReference type="Rhea" id="RHEA:11456"/>
        <dbReference type="Rhea" id="RHEA-COMP:14367"/>
        <dbReference type="Rhea" id="RHEA-COMP:14368"/>
        <dbReference type="ChEBI" id="CHEBI:15378"/>
        <dbReference type="ChEBI" id="CHEBI:57705"/>
        <dbReference type="ChEBI" id="CHEBI:58223"/>
        <dbReference type="ChEBI" id="CHEBI:59087"/>
        <dbReference type="ChEBI" id="CHEBI:60625"/>
        <dbReference type="EC" id="2.4.1.101"/>
    </reaction>
</comment>
<evidence type="ECO:0000256" key="13">
    <source>
        <dbReference type="RuleBase" id="RU368119"/>
    </source>
</evidence>
<evidence type="ECO:0000256" key="6">
    <source>
        <dbReference type="ARBA" id="ARBA00022692"/>
    </source>
</evidence>
<evidence type="ECO:0000256" key="9">
    <source>
        <dbReference type="ARBA" id="ARBA00022989"/>
    </source>
</evidence>
<comment type="similarity">
    <text evidence="3 13">Belongs to the glycosyltransferase 13 family.</text>
</comment>
<evidence type="ECO:0000256" key="10">
    <source>
        <dbReference type="ARBA" id="ARBA00023034"/>
    </source>
</evidence>
<dbReference type="InterPro" id="IPR004139">
    <property type="entry name" value="Glyco_trans_13"/>
</dbReference>
<dbReference type="Gene3D" id="3.90.550.10">
    <property type="entry name" value="Spore Coat Polysaccharide Biosynthesis Protein SpsA, Chain A"/>
    <property type="match status" value="1"/>
</dbReference>
<accession>K1QGB6</accession>
<name>K1QGB6_MAGGI</name>
<evidence type="ECO:0000313" key="14">
    <source>
        <dbReference type="EMBL" id="EKC27880.1"/>
    </source>
</evidence>
<dbReference type="GO" id="GO:0047223">
    <property type="term" value="F:beta-1,3-galactosyl-O-glycosyl-glycoprotein beta-1,3-N-acetylglucosaminyltransferase activity"/>
    <property type="evidence" value="ECO:0007669"/>
    <property type="project" value="TreeGrafter"/>
</dbReference>
<evidence type="ECO:0000256" key="1">
    <source>
        <dbReference type="ARBA" id="ARBA00004323"/>
    </source>
</evidence>
<keyword evidence="8 13" id="KW-0735">Signal-anchor</keyword>
<sequence>MPGLGWLLKKKKLFKDELEKQWPSSDKQWDWDMWMRLPTVRKNRECIIPGVSRTYHFGSKGLNMNLYFQEVYFKKHSIFNESNVALKDLDR</sequence>
<dbReference type="PANTHER" id="PTHR46396">
    <property type="entry name" value="PROTEIN O-LINKED-MANNOSE BETA-1,2-N-ACETYLGLUCOSAMINYLTRANSFERASE 1"/>
    <property type="match status" value="1"/>
</dbReference>
<comment type="cofactor">
    <cofactor evidence="13">
        <name>Mn(2+)</name>
        <dbReference type="ChEBI" id="CHEBI:29035"/>
    </cofactor>
    <text evidence="13">The cofactor is mostly bound to the substrate.</text>
</comment>